<sequence length="162" mass="17610">MRKRISLEAEKGAGLIVALVFLAVLTIAGITAARLTSMEERMASNIQFRGITHQNAHSEIRAQMALYNSGIVGRKALQDAENRPADAISGFPDRRQTQTLTVALGDNAKITTDTIRFMNRGVCEGASIGKFECSAYEINSKSQLDNGASSNQTQGIYFLNLK</sequence>
<evidence type="ECO:0000313" key="3">
    <source>
        <dbReference type="Proteomes" id="UP000183385"/>
    </source>
</evidence>
<dbReference type="Pfam" id="PF14341">
    <property type="entry name" value="PilX_N"/>
    <property type="match status" value="1"/>
</dbReference>
<keyword evidence="3" id="KW-1185">Reference proteome</keyword>
<gene>
    <name evidence="2" type="ORF">SAMN05216577_10389</name>
</gene>
<organism evidence="2 3">
    <name type="scientific">Pseudomonas citronellolis</name>
    <dbReference type="NCBI Taxonomy" id="53408"/>
    <lineage>
        <taxon>Bacteria</taxon>
        <taxon>Pseudomonadati</taxon>
        <taxon>Pseudomonadota</taxon>
        <taxon>Gammaproteobacteria</taxon>
        <taxon>Pseudomonadales</taxon>
        <taxon>Pseudomonadaceae</taxon>
        <taxon>Pseudomonas</taxon>
    </lineage>
</organism>
<dbReference type="Proteomes" id="UP000183385">
    <property type="component" value="Unassembled WGS sequence"/>
</dbReference>
<accession>A0AAQ1HJL0</accession>
<dbReference type="InterPro" id="IPR025746">
    <property type="entry name" value="PilX_N_dom"/>
</dbReference>
<comment type="caution">
    <text evidence="2">The sequence shown here is derived from an EMBL/GenBank/DDBJ whole genome shotgun (WGS) entry which is preliminary data.</text>
</comment>
<reference evidence="2 3" key="1">
    <citation type="submission" date="2016-10" db="EMBL/GenBank/DDBJ databases">
        <authorList>
            <person name="Varghese N."/>
            <person name="Submissions S."/>
        </authorList>
    </citation>
    <scope>NUCLEOTIDE SEQUENCE [LARGE SCALE GENOMIC DNA]</scope>
    <source>
        <strain evidence="2 3">LMG 18378</strain>
    </source>
</reference>
<evidence type="ECO:0000313" key="2">
    <source>
        <dbReference type="EMBL" id="SFC15007.1"/>
    </source>
</evidence>
<evidence type="ECO:0000259" key="1">
    <source>
        <dbReference type="Pfam" id="PF14341"/>
    </source>
</evidence>
<name>A0AAQ1HJL0_9PSED</name>
<dbReference type="RefSeq" id="WP_074977457.1">
    <property type="nucleotide sequence ID" value="NZ_FOLS01000003.1"/>
</dbReference>
<dbReference type="AlphaFoldDB" id="A0AAQ1HJL0"/>
<proteinExistence type="predicted"/>
<dbReference type="EMBL" id="FOLS01000003">
    <property type="protein sequence ID" value="SFC15007.1"/>
    <property type="molecule type" value="Genomic_DNA"/>
</dbReference>
<protein>
    <submittedName>
        <fullName evidence="2">PilX N-terminal</fullName>
    </submittedName>
</protein>
<feature type="domain" description="Type 4 fimbrial biogenesis protein PilX N-terminal" evidence="1">
    <location>
        <begin position="12"/>
        <end position="45"/>
    </location>
</feature>